<gene>
    <name evidence="2" type="ORF">P168DRAFT_337692</name>
    <name evidence="3" type="ORF">P168DRAFT_346806</name>
</gene>
<dbReference type="GeneID" id="36549276"/>
<feature type="transmembrane region" description="Helical" evidence="1">
    <location>
        <begin position="36"/>
        <end position="61"/>
    </location>
</feature>
<dbReference type="VEuPathDB" id="FungiDB:P168DRAFT_346806"/>
<keyword evidence="1" id="KW-0812">Transmembrane</keyword>
<dbReference type="AlphaFoldDB" id="A0A2I1CZ26"/>
<dbReference type="EMBL" id="MSFM01000009">
    <property type="protein sequence ID" value="PKY02889.1"/>
    <property type="molecule type" value="Genomic_DNA"/>
</dbReference>
<dbReference type="VEuPathDB" id="FungiDB:P168DRAFT_337692"/>
<dbReference type="RefSeq" id="XP_024688435.1">
    <property type="nucleotide sequence ID" value="XM_024841749.1"/>
</dbReference>
<keyword evidence="1" id="KW-0472">Membrane</keyword>
<dbReference type="EMBL" id="MSFM01000018">
    <property type="protein sequence ID" value="PKX99840.1"/>
    <property type="molecule type" value="Genomic_DNA"/>
</dbReference>
<evidence type="ECO:0000313" key="4">
    <source>
        <dbReference type="Proteomes" id="UP000234254"/>
    </source>
</evidence>
<keyword evidence="4" id="KW-1185">Reference proteome</keyword>
<accession>A0A2I1CZ26</accession>
<evidence type="ECO:0000313" key="3">
    <source>
        <dbReference type="EMBL" id="PKY02889.1"/>
    </source>
</evidence>
<name>A0A2I1CZ26_ASPC2</name>
<dbReference type="Proteomes" id="UP000234254">
    <property type="component" value="Unassembled WGS sequence"/>
</dbReference>
<comment type="caution">
    <text evidence="3">The sequence shown here is derived from an EMBL/GenBank/DDBJ whole genome shotgun (WGS) entry which is preliminary data.</text>
</comment>
<organism evidence="3 4">
    <name type="scientific">Aspergillus campestris (strain IBT 28561)</name>
    <dbReference type="NCBI Taxonomy" id="1392248"/>
    <lineage>
        <taxon>Eukaryota</taxon>
        <taxon>Fungi</taxon>
        <taxon>Dikarya</taxon>
        <taxon>Ascomycota</taxon>
        <taxon>Pezizomycotina</taxon>
        <taxon>Eurotiomycetes</taxon>
        <taxon>Eurotiomycetidae</taxon>
        <taxon>Eurotiales</taxon>
        <taxon>Aspergillaceae</taxon>
        <taxon>Aspergillus</taxon>
        <taxon>Aspergillus subgen. Circumdati</taxon>
    </lineage>
</organism>
<reference evidence="3 4" key="1">
    <citation type="submission" date="2016-12" db="EMBL/GenBank/DDBJ databases">
        <title>The genomes of Aspergillus section Nigri reveals drivers in fungal speciation.</title>
        <authorList>
            <consortium name="DOE Joint Genome Institute"/>
            <person name="Vesth T.C."/>
            <person name="Nybo J."/>
            <person name="Theobald S."/>
            <person name="Brandl J."/>
            <person name="Frisvad J.C."/>
            <person name="Nielsen K.F."/>
            <person name="Lyhne E.K."/>
            <person name="Kogle M.E."/>
            <person name="Kuo A."/>
            <person name="Riley R."/>
            <person name="Clum A."/>
            <person name="Nolan M."/>
            <person name="Lipzen A."/>
            <person name="Salamov A."/>
            <person name="Henrissat B."/>
            <person name="Wiebenga A."/>
            <person name="De Vries R.P."/>
            <person name="Grigoriev I.V."/>
            <person name="Mortensen U.H."/>
            <person name="Andersen M.R."/>
            <person name="Baker S.E."/>
        </authorList>
    </citation>
    <scope>NUCLEOTIDE SEQUENCE [LARGE SCALE GENOMIC DNA]</scope>
    <source>
        <strain evidence="3 4">IBT 28561</strain>
    </source>
</reference>
<dbReference type="OrthoDB" id="4467841at2759"/>
<evidence type="ECO:0000313" key="2">
    <source>
        <dbReference type="EMBL" id="PKX99840.1"/>
    </source>
</evidence>
<proteinExistence type="predicted"/>
<protein>
    <submittedName>
        <fullName evidence="3">Uncharacterized protein</fullName>
    </submittedName>
</protein>
<sequence length="300" mass="34203">MDPLITQLVVIGCLLPVAIFHQTTYRLLQHDNLPLFFLQIILLYVVYFLASWSGINISYALETFCYRIGCRQIGNAILSLAKALTSNSDKEEQIKFNTQWHRHITGTMATKQYGLRLLERKADIEARIDAHGPSSKKVQETIQELEASLDDVLPALWILAQEADQFTVVVAANPYFGHTAHVNREYNSKDAKVNRNLPTLKDFGPWVRAFYYELQRDTEDHDREECARRMGCCARDCGCCQEVRRAAKRRDDAYDSTREILTHKGHCTVDCGCCVRWRGFTKPVGSGGSALKERLIKNVD</sequence>
<keyword evidence="1" id="KW-1133">Transmembrane helix</keyword>
<evidence type="ECO:0000256" key="1">
    <source>
        <dbReference type="SAM" id="Phobius"/>
    </source>
</evidence>